<evidence type="ECO:0000256" key="1">
    <source>
        <dbReference type="SAM" id="SignalP"/>
    </source>
</evidence>
<dbReference type="InterPro" id="IPR032616">
    <property type="entry name" value="DUF4886"/>
</dbReference>
<dbReference type="SUPFAM" id="SSF52266">
    <property type="entry name" value="SGNH hydrolase"/>
    <property type="match status" value="1"/>
</dbReference>
<dbReference type="PROSITE" id="PS51257">
    <property type="entry name" value="PROKAR_LIPOPROTEIN"/>
    <property type="match status" value="1"/>
</dbReference>
<feature type="signal peptide" evidence="1">
    <location>
        <begin position="1"/>
        <end position="17"/>
    </location>
</feature>
<protein>
    <recommendedName>
        <fullName evidence="2">DUF4886 domain-containing protein</fullName>
    </recommendedName>
</protein>
<dbReference type="STRING" id="1278311.GCA_000428705_00584"/>
<dbReference type="InterPro" id="IPR036514">
    <property type="entry name" value="SGNH_hydro_sf"/>
</dbReference>
<dbReference type="EMBL" id="LR215048">
    <property type="protein sequence ID" value="VEU81211.1"/>
    <property type="molecule type" value="Genomic_DNA"/>
</dbReference>
<keyword evidence="4" id="KW-1185">Reference proteome</keyword>
<evidence type="ECO:0000313" key="3">
    <source>
        <dbReference type="EMBL" id="VEU81211.1"/>
    </source>
</evidence>
<feature type="chain" id="PRO_5019552441" description="DUF4886 domain-containing protein" evidence="1">
    <location>
        <begin position="18"/>
        <end position="375"/>
    </location>
</feature>
<evidence type="ECO:0000259" key="2">
    <source>
        <dbReference type="Pfam" id="PF16227"/>
    </source>
</evidence>
<dbReference type="OrthoDB" id="265974at2"/>
<dbReference type="Pfam" id="PF16227">
    <property type="entry name" value="DUF4886"/>
    <property type="match status" value="1"/>
</dbReference>
<accession>A0A449BFJ7</accession>
<feature type="domain" description="DUF4886" evidence="2">
    <location>
        <begin position="126"/>
        <end position="363"/>
    </location>
</feature>
<dbReference type="Proteomes" id="UP000289841">
    <property type="component" value="Chromosome"/>
</dbReference>
<proteinExistence type="predicted"/>
<dbReference type="KEGG" id="aaxa:NCTC10138_01609"/>
<dbReference type="Gene3D" id="3.40.50.1110">
    <property type="entry name" value="SGNH hydrolase"/>
    <property type="match status" value="1"/>
</dbReference>
<keyword evidence="1" id="KW-0732">Signal</keyword>
<dbReference type="AlphaFoldDB" id="A0A449BFJ7"/>
<name>A0A449BFJ7_HAPAX</name>
<dbReference type="RefSeq" id="WP_052589756.1">
    <property type="nucleotide sequence ID" value="NZ_LR215048.1"/>
</dbReference>
<gene>
    <name evidence="3" type="ORF">NCTC10138_01609</name>
</gene>
<evidence type="ECO:0000313" key="4">
    <source>
        <dbReference type="Proteomes" id="UP000289841"/>
    </source>
</evidence>
<sequence>MVKKVSLFLLTAIFALGLIGCTKEVKSDVEVHGVVGSGSKNDPYVVEIYEDGVITKELSANLNVDLTGKNTIIKSEENIITFKGLKKGEEIHQVKDSKNKTFFVKTIVHEKGFNLTTKKSFKNSLKVLAIGNSFSEDATRYLYDIAHDFGVEEIVIGNLYIGGASLELHASNIKNSSSSYTYWLNKDGEWKNMGSQSIKIALLLEDWDVVTVQQSSPDSGKADTYQPYLDEVIDFVKENANNDVTIFWHQTWAYQKDSGHTSFPDYDRDQLKMYNSIVEATKEKIINNNKVYSFIPSGTTVQNMRETKIGDRLTSDGHHLNITGRFAAGLQWFRTITGFSIDDIKVLPTGINEEILELAKQSVNSAYNNPFIVTK</sequence>
<reference evidence="3 4" key="1">
    <citation type="submission" date="2019-01" db="EMBL/GenBank/DDBJ databases">
        <authorList>
            <consortium name="Pathogen Informatics"/>
        </authorList>
    </citation>
    <scope>NUCLEOTIDE SEQUENCE [LARGE SCALE GENOMIC DNA]</scope>
    <source>
        <strain evidence="3 4">NCTC10138</strain>
    </source>
</reference>
<organism evidence="3 4">
    <name type="scientific">Haploplasma axanthum</name>
    <name type="common">Acholeplasma axanthum</name>
    <dbReference type="NCBI Taxonomy" id="29552"/>
    <lineage>
        <taxon>Bacteria</taxon>
        <taxon>Bacillati</taxon>
        <taxon>Mycoplasmatota</taxon>
        <taxon>Mollicutes</taxon>
        <taxon>Acholeplasmatales</taxon>
        <taxon>Acholeplasmataceae</taxon>
        <taxon>Haploplasma</taxon>
    </lineage>
</organism>